<comment type="caution">
    <text evidence="3">The sequence shown here is derived from an EMBL/GenBank/DDBJ whole genome shotgun (WGS) entry which is preliminary data.</text>
</comment>
<reference evidence="3 4" key="1">
    <citation type="submission" date="2018-06" db="EMBL/GenBank/DDBJ databases">
        <title>Genomic Encyclopedia of Archaeal and Bacterial Type Strains, Phase II (KMG-II): from individual species to whole genera.</title>
        <authorList>
            <person name="Goeker M."/>
        </authorList>
    </citation>
    <scope>NUCLEOTIDE SEQUENCE [LARGE SCALE GENOMIC DNA]</scope>
    <source>
        <strain evidence="3 4">DSM 15361</strain>
    </source>
</reference>
<evidence type="ECO:0000313" key="4">
    <source>
        <dbReference type="Proteomes" id="UP000249542"/>
    </source>
</evidence>
<keyword evidence="4" id="KW-1185">Reference proteome</keyword>
<name>A0A2W7IBX4_9FLAO</name>
<sequence length="552" mass="63029">MGRWSFLIIILSFFASCGINRSLNDRPQNTGISHIDTLRIQKGQDHYTLGNNSLRKNKEGLWELYVEGDALERGVAIGSLTKELLQKQEEVFMTKVEDLVDSPSYLKFLSKVVGFYNRKLYKHVKEEYKEEIYGLSRFSSSKYESFADPYILSLYLHGAHDIGHALKDLMLVGCTSFATWGENTLDGELLIGRNFDFYAGDEFAEEKIIAFVNPSEGEKFMIYTWPGFVGAVSGMNASGITVTINAGKSKIPLLAKTPIALLTREILQYATTTQEAIDIAKSREVFVSESIMVGSAKEQKAILIEVSPKNFGVYEVENSSRLVCSNHFQSEVYANDKRNQQAIENSHTQPRYERMTQLVQQEEKINPRKAIKILRNRKGVDETLLGNGNELAINQLLAHHGIVFQPQKSLVWVSSHPYQMGAFVAYDLDNAFAEFEQGDFSLKGIDSLKVASDPFLETEDYQNYEKYRVEERQLEVSISEENFIKSEIELMHFITLNPNYWKAHYLVGNYFYIQKKYALALPYFEKALSLEIPTTSNQKELKKLIKKSKRKL</sequence>
<dbReference type="SUPFAM" id="SSF48452">
    <property type="entry name" value="TPR-like"/>
    <property type="match status" value="1"/>
</dbReference>
<dbReference type="GO" id="GO:0016740">
    <property type="term" value="F:transferase activity"/>
    <property type="evidence" value="ECO:0007669"/>
    <property type="project" value="UniProtKB-KW"/>
</dbReference>
<dbReference type="InterPro" id="IPR011990">
    <property type="entry name" value="TPR-like_helical_dom_sf"/>
</dbReference>
<dbReference type="InterPro" id="IPR047803">
    <property type="entry name" value="DCD1A/B-like"/>
</dbReference>
<dbReference type="InterPro" id="IPR005079">
    <property type="entry name" value="Peptidase_C45_hydrolase"/>
</dbReference>
<dbReference type="Gene3D" id="1.25.40.10">
    <property type="entry name" value="Tetratricopeptide repeat domain"/>
    <property type="match status" value="1"/>
</dbReference>
<dbReference type="PROSITE" id="PS50005">
    <property type="entry name" value="TPR"/>
    <property type="match status" value="1"/>
</dbReference>
<dbReference type="InterPro" id="IPR047794">
    <property type="entry name" value="C45_proenzyme-like"/>
</dbReference>
<dbReference type="PANTHER" id="PTHR35190">
    <property type="entry name" value="PROTEIN DCD1B"/>
    <property type="match status" value="1"/>
</dbReference>
<organism evidence="3 4">
    <name type="scientific">Mesonia algae</name>
    <dbReference type="NCBI Taxonomy" id="213248"/>
    <lineage>
        <taxon>Bacteria</taxon>
        <taxon>Pseudomonadati</taxon>
        <taxon>Bacteroidota</taxon>
        <taxon>Flavobacteriia</taxon>
        <taxon>Flavobacteriales</taxon>
        <taxon>Flavobacteriaceae</taxon>
        <taxon>Mesonia</taxon>
    </lineage>
</organism>
<evidence type="ECO:0000313" key="3">
    <source>
        <dbReference type="EMBL" id="PZW42515.1"/>
    </source>
</evidence>
<dbReference type="PROSITE" id="PS51257">
    <property type="entry name" value="PROKAR_LIPOPROTEIN"/>
    <property type="match status" value="1"/>
</dbReference>
<gene>
    <name evidence="3" type="ORF">LX95_00829</name>
</gene>
<proteinExistence type="predicted"/>
<accession>A0A2W7IBX4</accession>
<dbReference type="RefSeq" id="WP_111540390.1">
    <property type="nucleotide sequence ID" value="NZ_QKYV01000002.1"/>
</dbReference>
<dbReference type="Pfam" id="PF03417">
    <property type="entry name" value="AAT"/>
    <property type="match status" value="1"/>
</dbReference>
<protein>
    <submittedName>
        <fullName evidence="3">Acyl-CoA:6-aminopenicillanic acid acyl transferase</fullName>
    </submittedName>
</protein>
<dbReference type="EMBL" id="QKYV01000002">
    <property type="protein sequence ID" value="PZW42515.1"/>
    <property type="molecule type" value="Genomic_DNA"/>
</dbReference>
<keyword evidence="3" id="KW-0808">Transferase</keyword>
<dbReference type="AlphaFoldDB" id="A0A2W7IBX4"/>
<dbReference type="InterPro" id="IPR019734">
    <property type="entry name" value="TPR_rpt"/>
</dbReference>
<feature type="domain" description="Peptidase C45 hydrolase" evidence="2">
    <location>
        <begin position="187"/>
        <end position="382"/>
    </location>
</feature>
<dbReference type="Gene3D" id="3.60.60.10">
    <property type="entry name" value="Penicillin V Acylase, Chain A"/>
    <property type="match status" value="1"/>
</dbReference>
<feature type="repeat" description="TPR" evidence="1">
    <location>
        <begin position="501"/>
        <end position="534"/>
    </location>
</feature>
<dbReference type="Proteomes" id="UP000249542">
    <property type="component" value="Unassembled WGS sequence"/>
</dbReference>
<dbReference type="NCBIfam" id="NF040521">
    <property type="entry name" value="C45_proenzyme"/>
    <property type="match status" value="1"/>
</dbReference>
<evidence type="ECO:0000259" key="2">
    <source>
        <dbReference type="Pfam" id="PF03417"/>
    </source>
</evidence>
<evidence type="ECO:0000256" key="1">
    <source>
        <dbReference type="PROSITE-ProRule" id="PRU00339"/>
    </source>
</evidence>
<dbReference type="PANTHER" id="PTHR35190:SF2">
    <property type="entry name" value="PROTEIN DCD1B"/>
    <property type="match status" value="1"/>
</dbReference>
<keyword evidence="1" id="KW-0802">TPR repeat</keyword>